<gene>
    <name evidence="13" type="ORF">D6D20_01235</name>
</gene>
<feature type="region of interest" description="Disordered" evidence="10">
    <location>
        <begin position="1"/>
        <end position="44"/>
    </location>
</feature>
<evidence type="ECO:0000259" key="11">
    <source>
        <dbReference type="PROSITE" id="PS50089"/>
    </source>
</evidence>
<dbReference type="EC" id="2.3.2.31" evidence="2"/>
<comment type="catalytic activity">
    <reaction evidence="1">
        <text>[E2 ubiquitin-conjugating enzyme]-S-ubiquitinyl-L-cysteine + [acceptor protein]-L-lysine = [E2 ubiquitin-conjugating enzyme]-L-cysteine + [acceptor protein]-N(6)-ubiquitinyl-L-lysine.</text>
        <dbReference type="EC" id="2.3.2.31"/>
    </reaction>
</comment>
<evidence type="ECO:0000313" key="13">
    <source>
        <dbReference type="EMBL" id="THW66696.1"/>
    </source>
</evidence>
<dbReference type="PROSITE" id="PS00518">
    <property type="entry name" value="ZF_RING_1"/>
    <property type="match status" value="1"/>
</dbReference>
<evidence type="ECO:0000259" key="12">
    <source>
        <dbReference type="PROSITE" id="PS51873"/>
    </source>
</evidence>
<dbReference type="Pfam" id="PF01485">
    <property type="entry name" value="IBR"/>
    <property type="match status" value="1"/>
</dbReference>
<evidence type="ECO:0000256" key="3">
    <source>
        <dbReference type="ARBA" id="ARBA00022679"/>
    </source>
</evidence>
<keyword evidence="3" id="KW-0808">Transferase</keyword>
<dbReference type="Gene3D" id="1.20.120.1750">
    <property type="match status" value="1"/>
</dbReference>
<evidence type="ECO:0000256" key="9">
    <source>
        <dbReference type="PROSITE-ProRule" id="PRU00175"/>
    </source>
</evidence>
<evidence type="ECO:0000256" key="8">
    <source>
        <dbReference type="ARBA" id="ARBA00022833"/>
    </source>
</evidence>
<sequence>MALSQSSVLPLSSHTLITNMERKRQMDDNTPLEPPPKRRTSTPLGHNRIVAPALPSAATPRMCEVCGEDKSINSFPNATQVSSHDHQHDVCHECFAMHLDVEVDSKMWDQVSCPQCPSLLQQHEIQNLATPECFAKYARFARRAALSSNPDYRYCFSTSCESGQVHEGQEPVFSCQECGHRHCTVCEVDWHEDETCEQYQSRNQVQKEHEAESEATLQATSKPCPNCQARIEKSDGCDHMLCFQCQHQFCWACLADFIPIARHGLHNHHPDCPNHRPAGDINEDMIAHAGAMLLMANGRFQEMLEEVFGFRLQ</sequence>
<evidence type="ECO:0000256" key="7">
    <source>
        <dbReference type="ARBA" id="ARBA00022786"/>
    </source>
</evidence>
<dbReference type="GO" id="GO:0061630">
    <property type="term" value="F:ubiquitin protein ligase activity"/>
    <property type="evidence" value="ECO:0007669"/>
    <property type="project" value="UniProtKB-EC"/>
</dbReference>
<dbReference type="CDD" id="cd20335">
    <property type="entry name" value="BRcat_RBR"/>
    <property type="match status" value="1"/>
</dbReference>
<dbReference type="GO" id="GO:0016567">
    <property type="term" value="P:protein ubiquitination"/>
    <property type="evidence" value="ECO:0007669"/>
    <property type="project" value="InterPro"/>
</dbReference>
<proteinExistence type="predicted"/>
<dbReference type="Pfam" id="PF22191">
    <property type="entry name" value="IBR_1"/>
    <property type="match status" value="1"/>
</dbReference>
<dbReference type="EMBL" id="QZAN01000006">
    <property type="protein sequence ID" value="THW66696.1"/>
    <property type="molecule type" value="Genomic_DNA"/>
</dbReference>
<evidence type="ECO:0000256" key="4">
    <source>
        <dbReference type="ARBA" id="ARBA00022723"/>
    </source>
</evidence>
<dbReference type="GO" id="GO:0008270">
    <property type="term" value="F:zinc ion binding"/>
    <property type="evidence" value="ECO:0007669"/>
    <property type="project" value="UniProtKB-KW"/>
</dbReference>
<dbReference type="InterPro" id="IPR013083">
    <property type="entry name" value="Znf_RING/FYVE/PHD"/>
</dbReference>
<feature type="domain" description="RING-type" evidence="11">
    <location>
        <begin position="224"/>
        <end position="276"/>
    </location>
</feature>
<comment type="caution">
    <text evidence="13">The sequence shown here is derived from an EMBL/GenBank/DDBJ whole genome shotgun (WGS) entry which is preliminary data.</text>
</comment>
<evidence type="ECO:0000256" key="2">
    <source>
        <dbReference type="ARBA" id="ARBA00012251"/>
    </source>
</evidence>
<feature type="compositionally biased region" description="Polar residues" evidence="10">
    <location>
        <begin position="1"/>
        <end position="18"/>
    </location>
</feature>
<organism evidence="13 14">
    <name type="scientific">Aureobasidium pullulans</name>
    <name type="common">Black yeast</name>
    <name type="synonym">Pullularia pullulans</name>
    <dbReference type="NCBI Taxonomy" id="5580"/>
    <lineage>
        <taxon>Eukaryota</taxon>
        <taxon>Fungi</taxon>
        <taxon>Dikarya</taxon>
        <taxon>Ascomycota</taxon>
        <taxon>Pezizomycotina</taxon>
        <taxon>Dothideomycetes</taxon>
        <taxon>Dothideomycetidae</taxon>
        <taxon>Dothideales</taxon>
        <taxon>Saccotheciaceae</taxon>
        <taxon>Aureobasidium</taxon>
    </lineage>
</organism>
<keyword evidence="8" id="KW-0862">Zinc</keyword>
<feature type="domain" description="RING-type" evidence="12">
    <location>
        <begin position="59"/>
        <end position="272"/>
    </location>
</feature>
<reference evidence="13 14" key="1">
    <citation type="submission" date="2018-10" db="EMBL/GenBank/DDBJ databases">
        <title>Fifty Aureobasidium pullulans genomes reveal a recombining polyextremotolerant generalist.</title>
        <authorList>
            <person name="Gostincar C."/>
            <person name="Turk M."/>
            <person name="Zajc J."/>
            <person name="Gunde-Cimerman N."/>
        </authorList>
    </citation>
    <scope>NUCLEOTIDE SEQUENCE [LARGE SCALE GENOMIC DNA]</scope>
    <source>
        <strain evidence="13 14">EXF-10751</strain>
    </source>
</reference>
<protein>
    <recommendedName>
        <fullName evidence="2">RBR-type E3 ubiquitin transferase</fullName>
        <ecNumber evidence="2">2.3.2.31</ecNumber>
    </recommendedName>
</protein>
<dbReference type="InterPro" id="IPR031127">
    <property type="entry name" value="E3_UB_ligase_RBR"/>
</dbReference>
<keyword evidence="7" id="KW-0833">Ubl conjugation pathway</keyword>
<evidence type="ECO:0000256" key="1">
    <source>
        <dbReference type="ARBA" id="ARBA00001798"/>
    </source>
</evidence>
<dbReference type="PROSITE" id="PS50089">
    <property type="entry name" value="ZF_RING_2"/>
    <property type="match status" value="1"/>
</dbReference>
<evidence type="ECO:0000313" key="14">
    <source>
        <dbReference type="Proteomes" id="UP000310421"/>
    </source>
</evidence>
<dbReference type="Gene3D" id="3.30.40.10">
    <property type="entry name" value="Zinc/RING finger domain, C3HC4 (zinc finger)"/>
    <property type="match status" value="1"/>
</dbReference>
<dbReference type="AlphaFoldDB" id="A0A4S8ZKY9"/>
<dbReference type="SUPFAM" id="SSF57850">
    <property type="entry name" value="RING/U-box"/>
    <property type="match status" value="3"/>
</dbReference>
<accession>A0A4S8ZKY9</accession>
<dbReference type="InterPro" id="IPR002867">
    <property type="entry name" value="IBR_dom"/>
</dbReference>
<dbReference type="InterPro" id="IPR001841">
    <property type="entry name" value="Znf_RING"/>
</dbReference>
<dbReference type="PANTHER" id="PTHR11685">
    <property type="entry name" value="RBR FAMILY RING FINGER AND IBR DOMAIN-CONTAINING"/>
    <property type="match status" value="1"/>
</dbReference>
<evidence type="ECO:0000256" key="5">
    <source>
        <dbReference type="ARBA" id="ARBA00022737"/>
    </source>
</evidence>
<keyword evidence="6 9" id="KW-0863">Zinc-finger</keyword>
<dbReference type="InterPro" id="IPR017907">
    <property type="entry name" value="Znf_RING_CS"/>
</dbReference>
<dbReference type="InterPro" id="IPR044066">
    <property type="entry name" value="TRIAD_supradom"/>
</dbReference>
<name>A0A4S8ZKY9_AURPU</name>
<evidence type="ECO:0000256" key="10">
    <source>
        <dbReference type="SAM" id="MobiDB-lite"/>
    </source>
</evidence>
<keyword evidence="5" id="KW-0677">Repeat</keyword>
<dbReference type="Proteomes" id="UP000310421">
    <property type="component" value="Unassembled WGS sequence"/>
</dbReference>
<evidence type="ECO:0000256" key="6">
    <source>
        <dbReference type="ARBA" id="ARBA00022771"/>
    </source>
</evidence>
<dbReference type="SMART" id="SM00647">
    <property type="entry name" value="IBR"/>
    <property type="match status" value="2"/>
</dbReference>
<keyword evidence="4" id="KW-0479">Metal-binding</keyword>
<dbReference type="PROSITE" id="PS51873">
    <property type="entry name" value="TRIAD"/>
    <property type="match status" value="1"/>
</dbReference>